<dbReference type="SUPFAM" id="SSF56529">
    <property type="entry name" value="FAH"/>
    <property type="match status" value="1"/>
</dbReference>
<protein>
    <submittedName>
        <fullName evidence="1">Fumarylacetoacetate hydrolase family protein</fullName>
    </submittedName>
</protein>
<dbReference type="RefSeq" id="WP_345248000.1">
    <property type="nucleotide sequence ID" value="NZ_BAABFO010000006.1"/>
</dbReference>
<comment type="caution">
    <text evidence="1">The sequence shown here is derived from an EMBL/GenBank/DDBJ whole genome shotgun (WGS) entry which is preliminary data.</text>
</comment>
<reference evidence="2" key="1">
    <citation type="journal article" date="2019" name="Int. J. Syst. Evol. Microbiol.">
        <title>The Global Catalogue of Microorganisms (GCM) 10K type strain sequencing project: providing services to taxonomists for standard genome sequencing and annotation.</title>
        <authorList>
            <consortium name="The Broad Institute Genomics Platform"/>
            <consortium name="The Broad Institute Genome Sequencing Center for Infectious Disease"/>
            <person name="Wu L."/>
            <person name="Ma J."/>
        </authorList>
    </citation>
    <scope>NUCLEOTIDE SEQUENCE [LARGE SCALE GENOMIC DNA]</scope>
    <source>
        <strain evidence="2">JCM 17666</strain>
    </source>
</reference>
<keyword evidence="1" id="KW-0378">Hydrolase</keyword>
<dbReference type="InterPro" id="IPR050772">
    <property type="entry name" value="Hydratase-Decarb/MhpD_sf"/>
</dbReference>
<name>A0ABP8GSH0_9BURK</name>
<organism evidence="1 2">
    <name type="scientific">Pigmentiphaga soli</name>
    <dbReference type="NCBI Taxonomy" id="1007095"/>
    <lineage>
        <taxon>Bacteria</taxon>
        <taxon>Pseudomonadati</taxon>
        <taxon>Pseudomonadota</taxon>
        <taxon>Betaproteobacteria</taxon>
        <taxon>Burkholderiales</taxon>
        <taxon>Alcaligenaceae</taxon>
        <taxon>Pigmentiphaga</taxon>
    </lineage>
</organism>
<dbReference type="PANTHER" id="PTHR30143:SF0">
    <property type="entry name" value="2-KETO-4-PENTENOATE HYDRATASE"/>
    <property type="match status" value="1"/>
</dbReference>
<sequence>MNTVTSRTEPIARQLYEAAGTRVPIARPSDARPDGTASLAGAYRIQQALIGRHMAAGDRIVGYKVAITTRARLAAMSLAAPLAGKLLAGAGVASGGSIAADALIGPRIEPEVAFVMKRSLRGPFCTFDDVYRATAHVAPALEILDSRYVPGPFDAYSAVADNVSSARHVIGTQRCALDGLDLARVGCALYRNGEVLATGAGAQVLGHPAYAVVELVNDLATRGEGLEEGMVVMTGGWVEASAANAGDDFRASFHTLGDVSVRFG</sequence>
<evidence type="ECO:0000313" key="2">
    <source>
        <dbReference type="Proteomes" id="UP001501671"/>
    </source>
</evidence>
<accession>A0ABP8GSH0</accession>
<dbReference type="InterPro" id="IPR036663">
    <property type="entry name" value="Fumarylacetoacetase_C_sf"/>
</dbReference>
<dbReference type="Gene3D" id="3.90.850.10">
    <property type="entry name" value="Fumarylacetoacetase-like, C-terminal domain"/>
    <property type="match status" value="1"/>
</dbReference>
<evidence type="ECO:0000313" key="1">
    <source>
        <dbReference type="EMBL" id="GAA4329042.1"/>
    </source>
</evidence>
<proteinExistence type="predicted"/>
<keyword evidence="2" id="KW-1185">Reference proteome</keyword>
<gene>
    <name evidence="1" type="ORF">GCM10023144_15430</name>
</gene>
<dbReference type="Proteomes" id="UP001501671">
    <property type="component" value="Unassembled WGS sequence"/>
</dbReference>
<dbReference type="EMBL" id="BAABFO010000006">
    <property type="protein sequence ID" value="GAA4329042.1"/>
    <property type="molecule type" value="Genomic_DNA"/>
</dbReference>
<dbReference type="GO" id="GO:0016787">
    <property type="term" value="F:hydrolase activity"/>
    <property type="evidence" value="ECO:0007669"/>
    <property type="project" value="UniProtKB-KW"/>
</dbReference>
<dbReference type="PANTHER" id="PTHR30143">
    <property type="entry name" value="ACID HYDRATASE"/>
    <property type="match status" value="1"/>
</dbReference>